<protein>
    <submittedName>
        <fullName evidence="4">LytTR family DNA-binding domain-containing protein</fullName>
    </submittedName>
</protein>
<gene>
    <name evidence="4" type="ORF">QQ020_09325</name>
</gene>
<dbReference type="EMBL" id="JAUJEB010000001">
    <property type="protein sequence ID" value="MDN5212250.1"/>
    <property type="molecule type" value="Genomic_DNA"/>
</dbReference>
<evidence type="ECO:0000313" key="5">
    <source>
        <dbReference type="Proteomes" id="UP001172083"/>
    </source>
</evidence>
<reference evidence="4" key="1">
    <citation type="submission" date="2023-06" db="EMBL/GenBank/DDBJ databases">
        <title>Genomic of Agaribacillus aureum.</title>
        <authorList>
            <person name="Wang G."/>
        </authorList>
    </citation>
    <scope>NUCLEOTIDE SEQUENCE</scope>
    <source>
        <strain evidence="4">BMA12</strain>
    </source>
</reference>
<dbReference type="SMART" id="SM00448">
    <property type="entry name" value="REC"/>
    <property type="match status" value="1"/>
</dbReference>
<dbReference type="InterPro" id="IPR046947">
    <property type="entry name" value="LytR-like"/>
</dbReference>
<accession>A0ABT8L3F1</accession>
<dbReference type="InterPro" id="IPR011006">
    <property type="entry name" value="CheY-like_superfamily"/>
</dbReference>
<feature type="domain" description="HTH LytTR-type" evidence="3">
    <location>
        <begin position="147"/>
        <end position="256"/>
    </location>
</feature>
<evidence type="ECO:0000256" key="1">
    <source>
        <dbReference type="PROSITE-ProRule" id="PRU00169"/>
    </source>
</evidence>
<dbReference type="PROSITE" id="PS50930">
    <property type="entry name" value="HTH_LYTTR"/>
    <property type="match status" value="1"/>
</dbReference>
<dbReference type="PANTHER" id="PTHR37299:SF1">
    <property type="entry name" value="STAGE 0 SPORULATION PROTEIN A HOMOLOG"/>
    <property type="match status" value="1"/>
</dbReference>
<name>A0ABT8L3F1_9BACT</name>
<dbReference type="SUPFAM" id="SSF52172">
    <property type="entry name" value="CheY-like"/>
    <property type="match status" value="1"/>
</dbReference>
<dbReference type="RefSeq" id="WP_346757572.1">
    <property type="nucleotide sequence ID" value="NZ_JAUJEB010000001.1"/>
</dbReference>
<dbReference type="Gene3D" id="3.40.50.2300">
    <property type="match status" value="1"/>
</dbReference>
<keyword evidence="5" id="KW-1185">Reference proteome</keyword>
<evidence type="ECO:0000259" key="3">
    <source>
        <dbReference type="PROSITE" id="PS50930"/>
    </source>
</evidence>
<feature type="modified residue" description="4-aspartylphosphate" evidence="1">
    <location>
        <position position="55"/>
    </location>
</feature>
<dbReference type="Gene3D" id="2.40.50.1020">
    <property type="entry name" value="LytTr DNA-binding domain"/>
    <property type="match status" value="1"/>
</dbReference>
<dbReference type="InterPro" id="IPR001789">
    <property type="entry name" value="Sig_transdc_resp-reg_receiver"/>
</dbReference>
<dbReference type="PROSITE" id="PS50110">
    <property type="entry name" value="RESPONSE_REGULATORY"/>
    <property type="match status" value="1"/>
</dbReference>
<dbReference type="SMART" id="SM00850">
    <property type="entry name" value="LytTR"/>
    <property type="match status" value="1"/>
</dbReference>
<evidence type="ECO:0000313" key="4">
    <source>
        <dbReference type="EMBL" id="MDN5212250.1"/>
    </source>
</evidence>
<dbReference type="Proteomes" id="UP001172083">
    <property type="component" value="Unassembled WGS sequence"/>
</dbReference>
<dbReference type="GO" id="GO:0003677">
    <property type="term" value="F:DNA binding"/>
    <property type="evidence" value="ECO:0007669"/>
    <property type="project" value="UniProtKB-KW"/>
</dbReference>
<dbReference type="Pfam" id="PF04397">
    <property type="entry name" value="LytTR"/>
    <property type="match status" value="1"/>
</dbReference>
<sequence length="256" mass="30543">MKAIIIEDESLARERLRDLIKKYQGDIQIVEEFDSVEDSIDYLQSHDDFDLLFLDIQLSDGLSFEIFKHVEIVKPVIFTTAYEEYSIQAFKVNSIDYLLKPINFNDLQASLDKYKKIVQSRMPSNRYDYTEIAKVLTMNHKQYKKRFIVKLGSKIQFKETSQIDYIYAEGKIVYIVLKDSNTKYMIDHTLEELEGFLLDPSFFFRINRKFIVKIDAIRELKNHTNNRLKVFLHRDCDMEMIVSREKVSSFKRWLNQ</sequence>
<evidence type="ECO:0000259" key="2">
    <source>
        <dbReference type="PROSITE" id="PS50110"/>
    </source>
</evidence>
<dbReference type="Pfam" id="PF00072">
    <property type="entry name" value="Response_reg"/>
    <property type="match status" value="1"/>
</dbReference>
<keyword evidence="1" id="KW-0597">Phosphoprotein</keyword>
<comment type="caution">
    <text evidence="4">The sequence shown here is derived from an EMBL/GenBank/DDBJ whole genome shotgun (WGS) entry which is preliminary data.</text>
</comment>
<proteinExistence type="predicted"/>
<organism evidence="4 5">
    <name type="scientific">Agaribacillus aureus</name>
    <dbReference type="NCBI Taxonomy" id="3051825"/>
    <lineage>
        <taxon>Bacteria</taxon>
        <taxon>Pseudomonadati</taxon>
        <taxon>Bacteroidota</taxon>
        <taxon>Cytophagia</taxon>
        <taxon>Cytophagales</taxon>
        <taxon>Splendidivirgaceae</taxon>
        <taxon>Agaribacillus</taxon>
    </lineage>
</organism>
<dbReference type="PANTHER" id="PTHR37299">
    <property type="entry name" value="TRANSCRIPTIONAL REGULATOR-RELATED"/>
    <property type="match status" value="1"/>
</dbReference>
<dbReference type="InterPro" id="IPR007492">
    <property type="entry name" value="LytTR_DNA-bd_dom"/>
</dbReference>
<keyword evidence="4" id="KW-0238">DNA-binding</keyword>
<feature type="domain" description="Response regulatory" evidence="2">
    <location>
        <begin position="2"/>
        <end position="115"/>
    </location>
</feature>